<reference evidence="6 7" key="1">
    <citation type="submission" date="2019-07" db="EMBL/GenBank/DDBJ databases">
        <title>Chromosome genome assembly for large yellow croaker.</title>
        <authorList>
            <person name="Xiao S."/>
        </authorList>
    </citation>
    <scope>NUCLEOTIDE SEQUENCE [LARGE SCALE GENOMIC DNA]</scope>
    <source>
        <strain evidence="6">JMULYC20181020</strain>
        <tissue evidence="6">Muscle</tissue>
    </source>
</reference>
<keyword evidence="1 6" id="KW-0645">Protease</keyword>
<dbReference type="PANTHER" id="PTHR42884">
    <property type="entry name" value="PROPROTEIN CONVERTASE SUBTILISIN/KEXIN-RELATED"/>
    <property type="match status" value="1"/>
</dbReference>
<protein>
    <submittedName>
        <fullName evidence="6">PC3-like endoprotease variant A</fullName>
    </submittedName>
</protein>
<dbReference type="GO" id="GO:0016485">
    <property type="term" value="P:protein processing"/>
    <property type="evidence" value="ECO:0007669"/>
    <property type="project" value="TreeGrafter"/>
</dbReference>
<keyword evidence="2" id="KW-0378">Hydrolase</keyword>
<sequence length="300" mass="33420">MRALARRSMIGPKFHSGRGLVVLLSQTTRGLTATRFLRRNAPAGLCRLDEEGFMFSAVVLVLGCLLQMKLVTTEGHRGTNRHVFYAVQMDGGVRAARGLVEQHGLEFIQRSETPPPRRSALMGTMSPGTASHGEWDERAKNGIEIEVGSLEDVYTLRDSRGRPDRATFENRLASTEGVHLVQRQHSHYRDKRVPVTGPEPGSAHSSQRRESATDRQLKENTSDQSLTFNDPLWPMQWELFAQGQYNSSGFDLNVMPVWRNNITGNGVVVSIIDDVKRVTDLCQCPTTTSTTVIYVSVTPQ</sequence>
<keyword evidence="4" id="KW-1015">Disulfide bond</keyword>
<comment type="caution">
    <text evidence="6">The sequence shown here is derived from an EMBL/GenBank/DDBJ whole genome shotgun (WGS) entry which is preliminary data.</text>
</comment>
<dbReference type="GO" id="GO:0005802">
    <property type="term" value="C:trans-Golgi network"/>
    <property type="evidence" value="ECO:0007669"/>
    <property type="project" value="TreeGrafter"/>
</dbReference>
<evidence type="ECO:0000313" key="7">
    <source>
        <dbReference type="Proteomes" id="UP000424527"/>
    </source>
</evidence>
<name>A0A6G0IAV5_LARCR</name>
<dbReference type="GO" id="GO:0004252">
    <property type="term" value="F:serine-type endopeptidase activity"/>
    <property type="evidence" value="ECO:0007669"/>
    <property type="project" value="InterPro"/>
</dbReference>
<dbReference type="EMBL" id="REGW02000012">
    <property type="protein sequence ID" value="KAE8288433.1"/>
    <property type="molecule type" value="Genomic_DNA"/>
</dbReference>
<dbReference type="AlphaFoldDB" id="A0A6G0IAV5"/>
<evidence type="ECO:0000256" key="1">
    <source>
        <dbReference type="ARBA" id="ARBA00022670"/>
    </source>
</evidence>
<accession>A0A6G0IAV5</accession>
<dbReference type="PANTHER" id="PTHR42884:SF23">
    <property type="entry name" value="FURIN-LIKE PROTEASE 2"/>
    <property type="match status" value="1"/>
</dbReference>
<dbReference type="GO" id="GO:0000139">
    <property type="term" value="C:Golgi membrane"/>
    <property type="evidence" value="ECO:0007669"/>
    <property type="project" value="TreeGrafter"/>
</dbReference>
<evidence type="ECO:0000256" key="5">
    <source>
        <dbReference type="SAM" id="MobiDB-lite"/>
    </source>
</evidence>
<evidence type="ECO:0000256" key="3">
    <source>
        <dbReference type="ARBA" id="ARBA00022825"/>
    </source>
</evidence>
<dbReference type="InterPro" id="IPR036852">
    <property type="entry name" value="Peptidase_S8/S53_dom_sf"/>
</dbReference>
<organism evidence="6 7">
    <name type="scientific">Larimichthys crocea</name>
    <name type="common">Large yellow croaker</name>
    <name type="synonym">Pseudosciaena crocea</name>
    <dbReference type="NCBI Taxonomy" id="215358"/>
    <lineage>
        <taxon>Eukaryota</taxon>
        <taxon>Metazoa</taxon>
        <taxon>Chordata</taxon>
        <taxon>Craniata</taxon>
        <taxon>Vertebrata</taxon>
        <taxon>Euteleostomi</taxon>
        <taxon>Actinopterygii</taxon>
        <taxon>Neopterygii</taxon>
        <taxon>Teleostei</taxon>
        <taxon>Neoteleostei</taxon>
        <taxon>Acanthomorphata</taxon>
        <taxon>Eupercaria</taxon>
        <taxon>Sciaenidae</taxon>
        <taxon>Larimichthys</taxon>
    </lineage>
</organism>
<feature type="region of interest" description="Disordered" evidence="5">
    <location>
        <begin position="168"/>
        <end position="225"/>
    </location>
</feature>
<dbReference type="Proteomes" id="UP000424527">
    <property type="component" value="Unassembled WGS sequence"/>
</dbReference>
<proteinExistence type="predicted"/>
<evidence type="ECO:0000313" key="6">
    <source>
        <dbReference type="EMBL" id="KAE8288433.1"/>
    </source>
</evidence>
<keyword evidence="7" id="KW-1185">Reference proteome</keyword>
<feature type="compositionally biased region" description="Basic and acidic residues" evidence="5">
    <location>
        <begin position="207"/>
        <end position="221"/>
    </location>
</feature>
<gene>
    <name evidence="6" type="ORF">D5F01_LYC12304</name>
</gene>
<dbReference type="Gene3D" id="3.40.50.200">
    <property type="entry name" value="Peptidase S8/S53 domain"/>
    <property type="match status" value="1"/>
</dbReference>
<dbReference type="SUPFAM" id="SSF52743">
    <property type="entry name" value="Subtilisin-like"/>
    <property type="match status" value="1"/>
</dbReference>
<evidence type="ECO:0000256" key="4">
    <source>
        <dbReference type="ARBA" id="ARBA00023157"/>
    </source>
</evidence>
<evidence type="ECO:0000256" key="2">
    <source>
        <dbReference type="ARBA" id="ARBA00022801"/>
    </source>
</evidence>
<keyword evidence="3" id="KW-0720">Serine protease</keyword>